<evidence type="ECO:0000313" key="2">
    <source>
        <dbReference type="Proteomes" id="UP001230466"/>
    </source>
</evidence>
<dbReference type="EMBL" id="JASAYJ010000010">
    <property type="protein sequence ID" value="MDP8187279.1"/>
    <property type="molecule type" value="Genomic_DNA"/>
</dbReference>
<sequence>MFNIDKLQDTYTWKVEVKIPNNGTFEKIAVRVKYNRLPHNEKISLIEQMESTSKLELTQIPAAENDVFDRIFAGWEKGQIKDNNGEVEDTPENRAKLLNITEFRIALLQGFMQSMGGDLGKINS</sequence>
<name>A0AAW8CLP5_9PAST</name>
<evidence type="ECO:0008006" key="3">
    <source>
        <dbReference type="Google" id="ProtNLM"/>
    </source>
</evidence>
<accession>A0AAW8CLP5</accession>
<reference evidence="1" key="1">
    <citation type="journal article" date="2023" name="Front. Microbiol.">
        <title>Phylogeography and host specificity of Pasteurellaceae pathogenic to sea-farmed fish in the north-east Atlantic.</title>
        <authorList>
            <person name="Gulla S."/>
            <person name="Colquhoun D.J."/>
            <person name="Olsen A.B."/>
            <person name="Spilsberg B."/>
            <person name="Lagesen K."/>
            <person name="Aakesson C.P."/>
            <person name="Strom S."/>
            <person name="Manji F."/>
            <person name="Birkbeck T.H."/>
            <person name="Nilsen H.K."/>
        </authorList>
    </citation>
    <scope>NUCLEOTIDE SEQUENCE</scope>
    <source>
        <strain evidence="1">VIB1234</strain>
    </source>
</reference>
<proteinExistence type="predicted"/>
<dbReference type="Proteomes" id="UP001230466">
    <property type="component" value="Unassembled WGS sequence"/>
</dbReference>
<gene>
    <name evidence="1" type="ORF">QJU78_05770</name>
</gene>
<dbReference type="AlphaFoldDB" id="A0AAW8CLP5"/>
<protein>
    <recommendedName>
        <fullName evidence="3">Phage protein</fullName>
    </recommendedName>
</protein>
<dbReference type="RefSeq" id="WP_211597925.1">
    <property type="nucleotide sequence ID" value="NZ_JAGRQI010000010.1"/>
</dbReference>
<comment type="caution">
    <text evidence="1">The sequence shown here is derived from an EMBL/GenBank/DDBJ whole genome shotgun (WGS) entry which is preliminary data.</text>
</comment>
<organism evidence="1 2">
    <name type="scientific">Pasteurella atlantica</name>
    <dbReference type="NCBI Taxonomy" id="2827233"/>
    <lineage>
        <taxon>Bacteria</taxon>
        <taxon>Pseudomonadati</taxon>
        <taxon>Pseudomonadota</taxon>
        <taxon>Gammaproteobacteria</taxon>
        <taxon>Pasteurellales</taxon>
        <taxon>Pasteurellaceae</taxon>
        <taxon>Pasteurella</taxon>
    </lineage>
</organism>
<evidence type="ECO:0000313" key="1">
    <source>
        <dbReference type="EMBL" id="MDP8187279.1"/>
    </source>
</evidence>